<dbReference type="EMBL" id="CM043805">
    <property type="protein sequence ID" value="KAI4805636.1"/>
    <property type="molecule type" value="Genomic_DNA"/>
</dbReference>
<name>A0ACB9VZC2_CHAAC</name>
<protein>
    <submittedName>
        <fullName evidence="1">Uncharacterized protein</fullName>
    </submittedName>
</protein>
<evidence type="ECO:0000313" key="2">
    <source>
        <dbReference type="Proteomes" id="UP001057452"/>
    </source>
</evidence>
<evidence type="ECO:0000313" key="1">
    <source>
        <dbReference type="EMBL" id="KAI4805636.1"/>
    </source>
</evidence>
<accession>A0ACB9VZC2</accession>
<dbReference type="Proteomes" id="UP001057452">
    <property type="component" value="Chromosome 21"/>
</dbReference>
<organism evidence="1 2">
    <name type="scientific">Chaenocephalus aceratus</name>
    <name type="common">Blackfin icefish</name>
    <name type="synonym">Chaenichthys aceratus</name>
    <dbReference type="NCBI Taxonomy" id="36190"/>
    <lineage>
        <taxon>Eukaryota</taxon>
        <taxon>Metazoa</taxon>
        <taxon>Chordata</taxon>
        <taxon>Craniata</taxon>
        <taxon>Vertebrata</taxon>
        <taxon>Euteleostomi</taxon>
        <taxon>Actinopterygii</taxon>
        <taxon>Neopterygii</taxon>
        <taxon>Teleostei</taxon>
        <taxon>Neoteleostei</taxon>
        <taxon>Acanthomorphata</taxon>
        <taxon>Eupercaria</taxon>
        <taxon>Perciformes</taxon>
        <taxon>Notothenioidei</taxon>
        <taxon>Channichthyidae</taxon>
        <taxon>Chaenocephalus</taxon>
    </lineage>
</organism>
<keyword evidence="2" id="KW-1185">Reference proteome</keyword>
<sequence>MPVSNKERGARFRARIRADPAAREERLAKRRDRYKQRTQAGQHDHPSVTELTASAVEKKREQWRLNQRRRRERKRQVEAVMNLTPLSEDSFEEPPQVARPEPSQPSSPLGPSQPSSLPRPSVSAQPSSPWEGPLSSSTPDKASCGSKNKNSSHRSENRTRKLREEIEELRKQLLREKRRADAFRKKVQRLNREKHKTVNEKNRPKVFRKGPERRRRRSVIEFLTRDENSRLLPGKKGTVTKNKVKGQRRVLTKSLRELHSE</sequence>
<reference evidence="1" key="1">
    <citation type="submission" date="2022-05" db="EMBL/GenBank/DDBJ databases">
        <title>Chromosome-level genome of Chaenocephalus aceratus.</title>
        <authorList>
            <person name="Park H."/>
        </authorList>
    </citation>
    <scope>NUCLEOTIDE SEQUENCE</scope>
    <source>
        <strain evidence="1">KU_202001</strain>
    </source>
</reference>
<gene>
    <name evidence="1" type="ORF">KUCAC02_010239</name>
</gene>
<comment type="caution">
    <text evidence="1">The sequence shown here is derived from an EMBL/GenBank/DDBJ whole genome shotgun (WGS) entry which is preliminary data.</text>
</comment>
<proteinExistence type="predicted"/>